<proteinExistence type="predicted"/>
<evidence type="ECO:0000313" key="1">
    <source>
        <dbReference type="EMBL" id="QGH36032.1"/>
    </source>
</evidence>
<dbReference type="KEGG" id="grc:GI584_19120"/>
<name>A0A5Q2TPI7_9BACI</name>
<sequence>MQHLLIQERWRADGGAQGGGGESSTEVDCSGIIDSNADYEIHDFQENGSVFL</sequence>
<protein>
    <submittedName>
        <fullName evidence="1">Uncharacterized protein</fullName>
    </submittedName>
</protein>
<dbReference type="AlphaFoldDB" id="A0A5Q2TPI7"/>
<reference evidence="1 2" key="1">
    <citation type="submission" date="2019-11" db="EMBL/GenBank/DDBJ databases">
        <title>Gracilibacillus salitolerans sp. nov., a moderate halophile isolated from a saline soil in northwest China.</title>
        <authorList>
            <person name="Gan L."/>
        </authorList>
    </citation>
    <scope>NUCLEOTIDE SEQUENCE [LARGE SCALE GENOMIC DNA]</scope>
    <source>
        <strain evidence="1 2">SCU50</strain>
    </source>
</reference>
<accession>A0A5Q2TPI7</accession>
<keyword evidence="2" id="KW-1185">Reference proteome</keyword>
<dbReference type="Proteomes" id="UP000339690">
    <property type="component" value="Chromosome"/>
</dbReference>
<dbReference type="EMBL" id="CP045915">
    <property type="protein sequence ID" value="QGH36032.1"/>
    <property type="molecule type" value="Genomic_DNA"/>
</dbReference>
<organism evidence="1 2">
    <name type="scientific">Gracilibacillus salitolerans</name>
    <dbReference type="NCBI Taxonomy" id="2663022"/>
    <lineage>
        <taxon>Bacteria</taxon>
        <taxon>Bacillati</taxon>
        <taxon>Bacillota</taxon>
        <taxon>Bacilli</taxon>
        <taxon>Bacillales</taxon>
        <taxon>Bacillaceae</taxon>
        <taxon>Gracilibacillus</taxon>
    </lineage>
</organism>
<gene>
    <name evidence="1" type="ORF">GI584_19120</name>
</gene>
<evidence type="ECO:0000313" key="2">
    <source>
        <dbReference type="Proteomes" id="UP000339690"/>
    </source>
</evidence>